<proteinExistence type="predicted"/>
<gene>
    <name evidence="2" type="ORF">TPC1_11226</name>
</gene>
<evidence type="ECO:0000256" key="1">
    <source>
        <dbReference type="SAM" id="Phobius"/>
    </source>
</evidence>
<keyword evidence="1" id="KW-0472">Membrane</keyword>
<keyword evidence="1" id="KW-1133">Transmembrane helix</keyword>
<evidence type="ECO:0000313" key="2">
    <source>
        <dbReference type="EMBL" id="JAP95692.1"/>
    </source>
</evidence>
<organism evidence="2">
    <name type="scientific">Trepomonas sp. PC1</name>
    <dbReference type="NCBI Taxonomy" id="1076344"/>
    <lineage>
        <taxon>Eukaryota</taxon>
        <taxon>Metamonada</taxon>
        <taxon>Diplomonadida</taxon>
        <taxon>Hexamitidae</taxon>
        <taxon>Hexamitinae</taxon>
        <taxon>Trepomonas</taxon>
    </lineage>
</organism>
<name>A0A146KG59_9EUKA</name>
<sequence>MLSLPVTPYHFTALLFVVPILFITRYILQKLFSLVFFRSGRYSMHVSKKMSESAYYFIQYTVLFVCSRS</sequence>
<reference evidence="2" key="1">
    <citation type="submission" date="2015-07" db="EMBL/GenBank/DDBJ databases">
        <title>Adaptation to a free-living lifestyle via gene acquisitions in the diplomonad Trepomonas sp. PC1.</title>
        <authorList>
            <person name="Xu F."/>
            <person name="Jerlstrom-Hultqvist J."/>
            <person name="Kolisko M."/>
            <person name="Simpson A.G.B."/>
            <person name="Roger A.J."/>
            <person name="Svard S.G."/>
            <person name="Andersson J.O."/>
        </authorList>
    </citation>
    <scope>NUCLEOTIDE SEQUENCE</scope>
    <source>
        <strain evidence="2">PC1</strain>
    </source>
</reference>
<keyword evidence="1 2" id="KW-0812">Transmembrane</keyword>
<accession>A0A146KG59</accession>
<protein>
    <submittedName>
        <fullName evidence="2">Transmembrane domain-containing protein</fullName>
    </submittedName>
</protein>
<feature type="non-terminal residue" evidence="2">
    <location>
        <position position="69"/>
    </location>
</feature>
<dbReference type="EMBL" id="GDID01000914">
    <property type="protein sequence ID" value="JAP95692.1"/>
    <property type="molecule type" value="Transcribed_RNA"/>
</dbReference>
<feature type="transmembrane region" description="Helical" evidence="1">
    <location>
        <begin position="6"/>
        <end position="28"/>
    </location>
</feature>
<dbReference type="AlphaFoldDB" id="A0A146KG59"/>